<dbReference type="OrthoDB" id="9801783at2"/>
<dbReference type="PANTHER" id="PTHR30004">
    <property type="entry name" value="4-HYDROXYTHREONINE-4-PHOSPHATE DEHYDROGENASE"/>
    <property type="match status" value="1"/>
</dbReference>
<dbReference type="AlphaFoldDB" id="W9H5A9"/>
<name>W9H5A9_9PROT</name>
<protein>
    <recommendedName>
        <fullName evidence="7">4-hydroxythreonine-4-phosphate dehydrogenase</fullName>
        <ecNumber evidence="7">1.1.1.262</ecNumber>
    </recommendedName>
    <alternativeName>
        <fullName evidence="7">4-(phosphohydroxy)-L-threonine dehydrogenase</fullName>
    </alternativeName>
</protein>
<keyword evidence="7" id="KW-0460">Magnesium</keyword>
<dbReference type="GO" id="GO:0005737">
    <property type="term" value="C:cytoplasm"/>
    <property type="evidence" value="ECO:0007669"/>
    <property type="project" value="UniProtKB-SubCell"/>
</dbReference>
<feature type="binding site" evidence="7">
    <location>
        <position position="175"/>
    </location>
    <ligand>
        <name>a divalent metal cation</name>
        <dbReference type="ChEBI" id="CHEBI:60240"/>
        <note>ligand shared between dimeric partners</note>
    </ligand>
</feature>
<comment type="subunit">
    <text evidence="7">Homodimer.</text>
</comment>
<feature type="binding site" evidence="7">
    <location>
        <position position="220"/>
    </location>
    <ligand>
        <name>a divalent metal cation</name>
        <dbReference type="ChEBI" id="CHEBI:60240"/>
        <note>ligand shared between dimeric partners</note>
    </ligand>
</feature>
<evidence type="ECO:0000256" key="5">
    <source>
        <dbReference type="ARBA" id="ARBA00023027"/>
    </source>
</evidence>
<dbReference type="Proteomes" id="UP000019486">
    <property type="component" value="Unassembled WGS sequence"/>
</dbReference>
<evidence type="ECO:0000256" key="4">
    <source>
        <dbReference type="ARBA" id="ARBA00023002"/>
    </source>
</evidence>
<comment type="cofactor">
    <cofactor evidence="7">
        <name>Zn(2+)</name>
        <dbReference type="ChEBI" id="CHEBI:29105"/>
    </cofactor>
    <cofactor evidence="7">
        <name>Mg(2+)</name>
        <dbReference type="ChEBI" id="CHEBI:18420"/>
    </cofactor>
    <cofactor evidence="7">
        <name>Co(2+)</name>
        <dbReference type="ChEBI" id="CHEBI:48828"/>
    </cofactor>
    <text evidence="7">Binds 1 divalent metal cation per subunit. Can use ions such as Zn(2+), Mg(2+) or Co(2+).</text>
</comment>
<feature type="binding site" evidence="7">
    <location>
        <position position="292"/>
    </location>
    <ligand>
        <name>substrate</name>
    </ligand>
</feature>
<keyword evidence="6 7" id="KW-0664">Pyridoxine biosynthesis</keyword>
<feature type="binding site" evidence="7">
    <location>
        <position position="301"/>
    </location>
    <ligand>
        <name>substrate</name>
    </ligand>
</feature>
<dbReference type="InterPro" id="IPR037510">
    <property type="entry name" value="PdxA"/>
</dbReference>
<evidence type="ECO:0000256" key="1">
    <source>
        <dbReference type="ARBA" id="ARBA00022490"/>
    </source>
</evidence>
<gene>
    <name evidence="7 8" type="primary">pdxA</name>
    <name evidence="8" type="ORF">N825_02975</name>
</gene>
<feature type="binding site" evidence="7">
    <location>
        <position position="283"/>
    </location>
    <ligand>
        <name>substrate</name>
    </ligand>
</feature>
<dbReference type="HAMAP" id="MF_00536">
    <property type="entry name" value="PdxA"/>
    <property type="match status" value="1"/>
</dbReference>
<keyword evidence="1 7" id="KW-0963">Cytoplasm</keyword>
<evidence type="ECO:0000256" key="6">
    <source>
        <dbReference type="ARBA" id="ARBA00023096"/>
    </source>
</evidence>
<sequence>MRGDGPGGSPPLALTMGEPSGIGGELALKAWTLRTTRTVPPFVLLDDPERISALAARIGLDVPVVTVADPAWAAQVFERALPVLPITLDHPVEPGRPDPANGAAVLASIDQAVALVQSGACAAMVTNPIQKSALYAAGFGYPGHTEYLAALADIVTEPVMMLAGGGLRVVPITIHLPLRDAIDALTIDGIVQCGRVTAAALTADFGIERPRLALAALNPHGGEGGSLGTEEIEIIAPAAAQLADEGYDVIGPLPADTLFHTAARARYDAVLCMYHDQALIPLKTVDFDTGVNITLGLPFVRTSPDHGTALDIAGSGTADPSSLIAAMRTAVEMASFRASGKLSAASPK</sequence>
<keyword evidence="4 7" id="KW-0560">Oxidoreductase</keyword>
<dbReference type="EMBL" id="AVFL01000009">
    <property type="protein sequence ID" value="EWY39971.1"/>
    <property type="molecule type" value="Genomic_DNA"/>
</dbReference>
<comment type="miscellaneous">
    <text evidence="7">The active site is located at the dimer interface.</text>
</comment>
<dbReference type="Gene3D" id="3.40.718.10">
    <property type="entry name" value="Isopropylmalate Dehydrogenase"/>
    <property type="match status" value="1"/>
</dbReference>
<accession>W9H5A9</accession>
<dbReference type="InterPro" id="IPR005255">
    <property type="entry name" value="PdxA_fam"/>
</dbReference>
<dbReference type="PANTHER" id="PTHR30004:SF6">
    <property type="entry name" value="D-THREONATE 4-PHOSPHATE DEHYDROGENASE"/>
    <property type="match status" value="1"/>
</dbReference>
<keyword evidence="7" id="KW-0170">Cobalt</keyword>
<dbReference type="GO" id="GO:0008615">
    <property type="term" value="P:pyridoxine biosynthetic process"/>
    <property type="evidence" value="ECO:0007669"/>
    <property type="project" value="UniProtKB-UniRule"/>
</dbReference>
<feature type="binding site" evidence="7">
    <location>
        <position position="275"/>
    </location>
    <ligand>
        <name>a divalent metal cation</name>
        <dbReference type="ChEBI" id="CHEBI:60240"/>
        <note>ligand shared between dimeric partners</note>
    </ligand>
</feature>
<dbReference type="RefSeq" id="WP_037452645.1">
    <property type="nucleotide sequence ID" value="NZ_AVFL01000009.1"/>
</dbReference>
<dbReference type="GO" id="GO:0050570">
    <property type="term" value="F:4-hydroxythreonine-4-phosphate dehydrogenase activity"/>
    <property type="evidence" value="ECO:0007669"/>
    <property type="project" value="UniProtKB-UniRule"/>
</dbReference>
<dbReference type="GO" id="GO:0042823">
    <property type="term" value="P:pyridoxal phosphate biosynthetic process"/>
    <property type="evidence" value="ECO:0007669"/>
    <property type="project" value="UniProtKB-UniRule"/>
</dbReference>
<keyword evidence="9" id="KW-1185">Reference proteome</keyword>
<comment type="function">
    <text evidence="7">Catalyzes the NAD(P)-dependent oxidation of 4-(phosphooxy)-L-threonine (HTP) into 2-amino-3-oxo-4-(phosphooxy)butyric acid which spontaneously decarboxylates to form 3-amino-2-oxopropyl phosphate (AHAP).</text>
</comment>
<organism evidence="8 9">
    <name type="scientific">Skermanella stibiiresistens SB22</name>
    <dbReference type="NCBI Taxonomy" id="1385369"/>
    <lineage>
        <taxon>Bacteria</taxon>
        <taxon>Pseudomonadati</taxon>
        <taxon>Pseudomonadota</taxon>
        <taxon>Alphaproteobacteria</taxon>
        <taxon>Rhodospirillales</taxon>
        <taxon>Azospirillaceae</taxon>
        <taxon>Skermanella</taxon>
    </lineage>
</organism>
<dbReference type="STRING" id="1385369.N825_02975"/>
<evidence type="ECO:0000256" key="2">
    <source>
        <dbReference type="ARBA" id="ARBA00022723"/>
    </source>
</evidence>
<keyword evidence="3 7" id="KW-0521">NADP</keyword>
<evidence type="ECO:0000256" key="7">
    <source>
        <dbReference type="HAMAP-Rule" id="MF_00536"/>
    </source>
</evidence>
<reference evidence="8 9" key="1">
    <citation type="submission" date="2013-08" db="EMBL/GenBank/DDBJ databases">
        <title>The genome sequence of Skermanella stibiiresistens.</title>
        <authorList>
            <person name="Zhu W."/>
            <person name="Wang G."/>
        </authorList>
    </citation>
    <scope>NUCLEOTIDE SEQUENCE [LARGE SCALE GENOMIC DNA]</scope>
    <source>
        <strain evidence="8 9">SB22</strain>
    </source>
</reference>
<keyword evidence="5 7" id="KW-0520">NAD</keyword>
<comment type="pathway">
    <text evidence="7">Cofactor biosynthesis; pyridoxine 5'-phosphate biosynthesis; pyridoxine 5'-phosphate from D-erythrose 4-phosphate: step 4/5.</text>
</comment>
<proteinExistence type="inferred from homology"/>
<dbReference type="Pfam" id="PF04166">
    <property type="entry name" value="PdxA"/>
    <property type="match status" value="1"/>
</dbReference>
<comment type="caution">
    <text evidence="8">The sequence shown here is derived from an EMBL/GenBank/DDBJ whole genome shotgun (WGS) entry which is preliminary data.</text>
</comment>
<dbReference type="PATRIC" id="fig|1385369.3.peg.2837"/>
<feature type="binding site" evidence="7">
    <location>
        <position position="144"/>
    </location>
    <ligand>
        <name>substrate</name>
    </ligand>
</feature>
<dbReference type="GO" id="GO:0000287">
    <property type="term" value="F:magnesium ion binding"/>
    <property type="evidence" value="ECO:0007669"/>
    <property type="project" value="UniProtKB-UniRule"/>
</dbReference>
<dbReference type="NCBIfam" id="NF003699">
    <property type="entry name" value="PRK05312.1"/>
    <property type="match status" value="1"/>
</dbReference>
<dbReference type="GO" id="GO:0050897">
    <property type="term" value="F:cobalt ion binding"/>
    <property type="evidence" value="ECO:0007669"/>
    <property type="project" value="UniProtKB-UniRule"/>
</dbReference>
<dbReference type="GO" id="GO:0051287">
    <property type="term" value="F:NAD binding"/>
    <property type="evidence" value="ECO:0007669"/>
    <property type="project" value="InterPro"/>
</dbReference>
<feature type="binding site" evidence="7">
    <location>
        <position position="145"/>
    </location>
    <ligand>
        <name>substrate</name>
    </ligand>
</feature>
<dbReference type="NCBIfam" id="TIGR00557">
    <property type="entry name" value="pdxA"/>
    <property type="match status" value="1"/>
</dbReference>
<evidence type="ECO:0000313" key="9">
    <source>
        <dbReference type="Proteomes" id="UP000019486"/>
    </source>
</evidence>
<keyword evidence="7" id="KW-0862">Zinc</keyword>
<dbReference type="SUPFAM" id="SSF53659">
    <property type="entry name" value="Isocitrate/Isopropylmalate dehydrogenase-like"/>
    <property type="match status" value="1"/>
</dbReference>
<comment type="catalytic activity">
    <reaction evidence="7">
        <text>4-(phosphooxy)-L-threonine + NAD(+) = 3-amino-2-oxopropyl phosphate + CO2 + NADH</text>
        <dbReference type="Rhea" id="RHEA:32275"/>
        <dbReference type="ChEBI" id="CHEBI:16526"/>
        <dbReference type="ChEBI" id="CHEBI:57279"/>
        <dbReference type="ChEBI" id="CHEBI:57540"/>
        <dbReference type="ChEBI" id="CHEBI:57945"/>
        <dbReference type="ChEBI" id="CHEBI:58452"/>
        <dbReference type="EC" id="1.1.1.262"/>
    </reaction>
</comment>
<comment type="similarity">
    <text evidence="7">Belongs to the PdxA family.</text>
</comment>
<keyword evidence="2 7" id="KW-0479">Metal-binding</keyword>
<dbReference type="EC" id="1.1.1.262" evidence="7"/>
<dbReference type="UniPathway" id="UPA00244">
    <property type="reaction ID" value="UER00312"/>
</dbReference>
<comment type="subcellular location">
    <subcellularLocation>
        <location evidence="7">Cytoplasm</location>
    </subcellularLocation>
</comment>
<evidence type="ECO:0000313" key="8">
    <source>
        <dbReference type="EMBL" id="EWY39971.1"/>
    </source>
</evidence>
<dbReference type="GO" id="GO:0008270">
    <property type="term" value="F:zinc ion binding"/>
    <property type="evidence" value="ECO:0007669"/>
    <property type="project" value="UniProtKB-UniRule"/>
</dbReference>
<evidence type="ECO:0000256" key="3">
    <source>
        <dbReference type="ARBA" id="ARBA00022857"/>
    </source>
</evidence>